<dbReference type="SUPFAM" id="SSF56425">
    <property type="entry name" value="Succinate dehydrogenase/fumarate reductase flavoprotein, catalytic domain"/>
    <property type="match status" value="1"/>
</dbReference>
<dbReference type="PRINTS" id="PR00411">
    <property type="entry name" value="PNDRDTASEI"/>
</dbReference>
<sequence>MLSKRNDYDLVVIGSGLSGQAAAAASVEKGLNTLVVEKARTTGGSGNYVEGIFAVNSKMQKKQGINLSEKEILHDEQEFSHFEADTMIWKDYIAQSAKNVEWLNNIGVKFDGVATLGAGLNTWHMFKGLGNHAIHDALQPYSEKNGVEFITSAAAVNLLQNSTGNITGVIIEDFATKKQKEIKTKAVILATGGYLNNRKMLLKYFNSNANRIIPMNSGKSDGSGLRLAWNAGAKKFGMGMAMMFGGQIKEDTIPSYQFWKTDIGIASCEMAPLWVNEVGQRFVDESVFRIWAHAGNAIIRQEKVYAIFDQAILDEFADKKLPRSLKPLSDRTRLDKLKSMISKAEEKRMSFLTKADSIAELAEKLHLPQLAETVKRYNQLALIKKDEDFEKPANYLKTIQKGPFYAFELGVGAYCTMGGLRVNRKNEVLDENGRQISGLYAVGSDASAVLVGDTYGVNVPGSEAGYCIYSGRTAVDNIAMLTH</sequence>
<keyword evidence="4" id="KW-0560">Oxidoreductase</keyword>
<dbReference type="PANTHER" id="PTHR43400:SF10">
    <property type="entry name" value="3-OXOSTEROID 1-DEHYDROGENASE"/>
    <property type="match status" value="1"/>
</dbReference>
<dbReference type="SUPFAM" id="SSF51905">
    <property type="entry name" value="FAD/NAD(P)-binding domain"/>
    <property type="match status" value="1"/>
</dbReference>
<dbReference type="InterPro" id="IPR050315">
    <property type="entry name" value="FAD-oxidoreductase_2"/>
</dbReference>
<feature type="domain" description="FAD-dependent oxidoreductase 2 FAD-binding" evidence="5">
    <location>
        <begin position="9"/>
        <end position="448"/>
    </location>
</feature>
<reference evidence="6 7" key="1">
    <citation type="submission" date="2014-12" db="EMBL/GenBank/DDBJ databases">
        <title>Comparative genomics of the lactic acid bacteria isolated from the honey bee gut.</title>
        <authorList>
            <person name="Ellegaard K.M."/>
            <person name="Tamarit D."/>
            <person name="Javelind E."/>
            <person name="Olofsson T."/>
            <person name="Andersson S.G."/>
            <person name="Vasquez A."/>
        </authorList>
    </citation>
    <scope>NUCLEOTIDE SEQUENCE [LARGE SCALE GENOMIC DNA]</scope>
    <source>
        <strain evidence="6 7">Biut2</strain>
    </source>
</reference>
<accession>A0A0F4L8Y4</accession>
<evidence type="ECO:0000313" key="6">
    <source>
        <dbReference type="EMBL" id="KJY55065.1"/>
    </source>
</evidence>
<evidence type="ECO:0000256" key="3">
    <source>
        <dbReference type="ARBA" id="ARBA00022827"/>
    </source>
</evidence>
<dbReference type="Gene3D" id="3.90.700.10">
    <property type="entry name" value="Succinate dehydrogenase/fumarate reductase flavoprotein, catalytic domain"/>
    <property type="match status" value="1"/>
</dbReference>
<evidence type="ECO:0000259" key="5">
    <source>
        <dbReference type="Pfam" id="PF00890"/>
    </source>
</evidence>
<dbReference type="HOGENOM" id="CLU_011398_4_3_9"/>
<evidence type="ECO:0000313" key="7">
    <source>
        <dbReference type="Proteomes" id="UP000033533"/>
    </source>
</evidence>
<gene>
    <name evidence="6" type="ORF">JF76_11490</name>
</gene>
<keyword evidence="2" id="KW-0285">Flavoprotein</keyword>
<dbReference type="STRING" id="1218493.JF76_11490"/>
<dbReference type="InterPro" id="IPR036188">
    <property type="entry name" value="FAD/NAD-bd_sf"/>
</dbReference>
<dbReference type="PANTHER" id="PTHR43400">
    <property type="entry name" value="FUMARATE REDUCTASE"/>
    <property type="match status" value="1"/>
</dbReference>
<name>A0A0F4L8Y4_9LACO</name>
<keyword evidence="3" id="KW-0274">FAD</keyword>
<dbReference type="AlphaFoldDB" id="A0A0F4L8Y4"/>
<comment type="caution">
    <text evidence="6">The sequence shown here is derived from an EMBL/GenBank/DDBJ whole genome shotgun (WGS) entry which is preliminary data.</text>
</comment>
<protein>
    <submittedName>
        <fullName evidence="6">Putative Fumarate reductase</fullName>
    </submittedName>
</protein>
<proteinExistence type="predicted"/>
<evidence type="ECO:0000256" key="1">
    <source>
        <dbReference type="ARBA" id="ARBA00001974"/>
    </source>
</evidence>
<dbReference type="GO" id="GO:0033765">
    <property type="term" value="F:steroid dehydrogenase activity, acting on the CH-CH group of donors"/>
    <property type="evidence" value="ECO:0007669"/>
    <property type="project" value="UniProtKB-ARBA"/>
</dbReference>
<dbReference type="InterPro" id="IPR003953">
    <property type="entry name" value="FAD-dep_OxRdtase_2_FAD-bd"/>
</dbReference>
<dbReference type="RefSeq" id="WP_045928217.1">
    <property type="nucleotide sequence ID" value="NZ_JBHSZS010000010.1"/>
</dbReference>
<dbReference type="InterPro" id="IPR027477">
    <property type="entry name" value="Succ_DH/fumarate_Rdtase_cat_sf"/>
</dbReference>
<comment type="cofactor">
    <cofactor evidence="1">
        <name>FAD</name>
        <dbReference type="ChEBI" id="CHEBI:57692"/>
    </cofactor>
</comment>
<dbReference type="Pfam" id="PF00890">
    <property type="entry name" value="FAD_binding_2"/>
    <property type="match status" value="1"/>
</dbReference>
<evidence type="ECO:0000256" key="2">
    <source>
        <dbReference type="ARBA" id="ARBA00022630"/>
    </source>
</evidence>
<dbReference type="PATRIC" id="fig|1218493.3.peg.1207"/>
<dbReference type="EMBL" id="JXBY01000020">
    <property type="protein sequence ID" value="KJY55065.1"/>
    <property type="molecule type" value="Genomic_DNA"/>
</dbReference>
<dbReference type="Proteomes" id="UP000033533">
    <property type="component" value="Unassembled WGS sequence"/>
</dbReference>
<dbReference type="GO" id="GO:0008202">
    <property type="term" value="P:steroid metabolic process"/>
    <property type="evidence" value="ECO:0007669"/>
    <property type="project" value="UniProtKB-ARBA"/>
</dbReference>
<organism evidence="6 7">
    <name type="scientific">Lactobacillus kullabergensis</name>
    <dbReference type="NCBI Taxonomy" id="1218493"/>
    <lineage>
        <taxon>Bacteria</taxon>
        <taxon>Bacillati</taxon>
        <taxon>Bacillota</taxon>
        <taxon>Bacilli</taxon>
        <taxon>Lactobacillales</taxon>
        <taxon>Lactobacillaceae</taxon>
        <taxon>Lactobacillus</taxon>
    </lineage>
</organism>
<dbReference type="Gene3D" id="3.50.50.60">
    <property type="entry name" value="FAD/NAD(P)-binding domain"/>
    <property type="match status" value="1"/>
</dbReference>
<evidence type="ECO:0000256" key="4">
    <source>
        <dbReference type="ARBA" id="ARBA00023002"/>
    </source>
</evidence>